<evidence type="ECO:0000256" key="4">
    <source>
        <dbReference type="ARBA" id="ARBA00022989"/>
    </source>
</evidence>
<evidence type="ECO:0000256" key="2">
    <source>
        <dbReference type="ARBA" id="ARBA00022475"/>
    </source>
</evidence>
<feature type="transmembrane region" description="Helical" evidence="8">
    <location>
        <begin position="314"/>
        <end position="334"/>
    </location>
</feature>
<keyword evidence="2" id="KW-1003">Cell membrane</keyword>
<dbReference type="GO" id="GO:0005886">
    <property type="term" value="C:plasma membrane"/>
    <property type="evidence" value="ECO:0007669"/>
    <property type="project" value="UniProtKB-SubCell"/>
</dbReference>
<feature type="domain" description="NADH:quinone oxidoreductase/Mrp antiporter transmembrane" evidence="9">
    <location>
        <begin position="188"/>
        <end position="394"/>
    </location>
</feature>
<evidence type="ECO:0000256" key="1">
    <source>
        <dbReference type="ARBA" id="ARBA00004651"/>
    </source>
</evidence>
<evidence type="ECO:0000256" key="6">
    <source>
        <dbReference type="ARBA" id="ARBA00023136"/>
    </source>
</evidence>
<feature type="transmembrane region" description="Helical" evidence="8">
    <location>
        <begin position="387"/>
        <end position="408"/>
    </location>
</feature>
<dbReference type="InterPro" id="IPR052175">
    <property type="entry name" value="ComplexI-like_HydComp"/>
</dbReference>
<dbReference type="EMBL" id="JACATZ010000001">
    <property type="protein sequence ID" value="NWJ45180.1"/>
    <property type="molecule type" value="Genomic_DNA"/>
</dbReference>
<proteinExistence type="predicted"/>
<keyword evidence="5" id="KW-0560">Oxidoreductase</keyword>
<feature type="transmembrane region" description="Helical" evidence="8">
    <location>
        <begin position="153"/>
        <end position="174"/>
    </location>
</feature>
<feature type="transmembrane region" description="Helical" evidence="8">
    <location>
        <begin position="254"/>
        <end position="276"/>
    </location>
</feature>
<evidence type="ECO:0000256" key="8">
    <source>
        <dbReference type="SAM" id="Phobius"/>
    </source>
</evidence>
<feature type="transmembrane region" description="Helical" evidence="8">
    <location>
        <begin position="346"/>
        <end position="367"/>
    </location>
</feature>
<reference evidence="10 12" key="1">
    <citation type="submission" date="2020-06" db="EMBL/GenBank/DDBJ databases">
        <title>Anoxygenic phototrophic Chloroflexota member uses a Type I reaction center.</title>
        <authorList>
            <person name="Tsuji J.M."/>
            <person name="Shaw N.A."/>
            <person name="Nagashima S."/>
            <person name="Venkiteswaran J."/>
            <person name="Schiff S.L."/>
            <person name="Hanada S."/>
            <person name="Tank M."/>
            <person name="Neufeld J.D."/>
        </authorList>
    </citation>
    <scope>NUCLEOTIDE SEQUENCE [LARGE SCALE GENOMIC DNA]</scope>
    <source>
        <strain evidence="10">L227-S17</strain>
    </source>
</reference>
<feature type="transmembrane region" description="Helical" evidence="8">
    <location>
        <begin position="30"/>
        <end position="52"/>
    </location>
</feature>
<dbReference type="EMBL" id="CP128399">
    <property type="protein sequence ID" value="WJW67059.1"/>
    <property type="molecule type" value="Genomic_DNA"/>
</dbReference>
<feature type="transmembrane region" description="Helical" evidence="8">
    <location>
        <begin position="186"/>
        <end position="209"/>
    </location>
</feature>
<dbReference type="AlphaFoldDB" id="A0A8T7M087"/>
<evidence type="ECO:0000256" key="3">
    <source>
        <dbReference type="ARBA" id="ARBA00022692"/>
    </source>
</evidence>
<evidence type="ECO:0000313" key="13">
    <source>
        <dbReference type="Proteomes" id="UP001431572"/>
    </source>
</evidence>
<comment type="subcellular location">
    <subcellularLocation>
        <location evidence="1">Cell membrane</location>
        <topology evidence="1">Multi-pass membrane protein</topology>
    </subcellularLocation>
    <subcellularLocation>
        <location evidence="7">Membrane</location>
        <topology evidence="7">Multi-pass membrane protein</topology>
    </subcellularLocation>
</comment>
<dbReference type="RefSeq" id="WP_341468954.1">
    <property type="nucleotide sequence ID" value="NZ_CP128399.1"/>
</dbReference>
<sequence>MPFTVIVLPFAATLFLVLIEALFPAEKYRWSYKVAVTIAVAGLVASTVMVWIENPTNADNAFFFTPIAQLFLTFLFILASISLLVAYLTDNLKSGRYAPVTLTVCGTINAALFINNVFVVTLCFVAAEFFSIISVVDVGAEDEERFVRVVKSAVRYLIVTVLFGLLLFVAQVFLERVRLDPQQIGLIKVIVALAITGFALRFGVFPFNLWLPQVIEDAPALASWLVLGLINGAAVIFLVDFLQQNPTLLLNNTSQTLPVMALGMSGAVLSGLFGMAQSSFGKMLAYTGSGNLSLVLFGLATPHTTGLRGAVFEAANFALAQLLIFTSLAVIYYCNYERMMTGLSGLGRHMPVATVGLSFGMLALAGAPLISGFPGKYLILQSAAQEGIGWALLGGLAITLWLLAYLRFFHNQFMGRGIPGLKTKAEPMGTSAIILLLIAVMIFFGIWSALPLDWLGSALKAS</sequence>
<evidence type="ECO:0000313" key="12">
    <source>
        <dbReference type="Proteomes" id="UP000521676"/>
    </source>
</evidence>
<keyword evidence="3 7" id="KW-0812">Transmembrane</keyword>
<dbReference type="Proteomes" id="UP000521676">
    <property type="component" value="Unassembled WGS sequence"/>
</dbReference>
<name>A0A8T7M087_9CHLR</name>
<accession>A0A8T7M087</accession>
<feature type="transmembrane region" description="Helical" evidence="8">
    <location>
        <begin position="429"/>
        <end position="450"/>
    </location>
</feature>
<keyword evidence="6 8" id="KW-0472">Membrane</keyword>
<evidence type="ECO:0000313" key="10">
    <source>
        <dbReference type="EMBL" id="NWJ45180.1"/>
    </source>
</evidence>
<dbReference type="Pfam" id="PF00361">
    <property type="entry name" value="Proton_antipo_M"/>
    <property type="match status" value="1"/>
</dbReference>
<evidence type="ECO:0000256" key="5">
    <source>
        <dbReference type="ARBA" id="ARBA00023002"/>
    </source>
</evidence>
<feature type="transmembrane region" description="Helical" evidence="8">
    <location>
        <begin position="100"/>
        <end position="133"/>
    </location>
</feature>
<keyword evidence="13" id="KW-1185">Reference proteome</keyword>
<keyword evidence="4 8" id="KW-1133">Transmembrane helix</keyword>
<gene>
    <name evidence="10" type="ORF">HXX08_04795</name>
    <name evidence="11" type="ORF">OZ401_000307</name>
</gene>
<evidence type="ECO:0000256" key="7">
    <source>
        <dbReference type="RuleBase" id="RU000320"/>
    </source>
</evidence>
<dbReference type="GO" id="GO:0016491">
    <property type="term" value="F:oxidoreductase activity"/>
    <property type="evidence" value="ECO:0007669"/>
    <property type="project" value="UniProtKB-KW"/>
</dbReference>
<evidence type="ECO:0000313" key="11">
    <source>
        <dbReference type="EMBL" id="WJW67059.1"/>
    </source>
</evidence>
<reference evidence="11" key="2">
    <citation type="journal article" date="2024" name="Nature">
        <title>Anoxygenic phototroph of the Chloroflexota uses a type I reaction centre.</title>
        <authorList>
            <person name="Tsuji J.M."/>
            <person name="Shaw N.A."/>
            <person name="Nagashima S."/>
            <person name="Venkiteswaran J.J."/>
            <person name="Schiff S.L."/>
            <person name="Watanabe T."/>
            <person name="Fukui M."/>
            <person name="Hanada S."/>
            <person name="Tank M."/>
            <person name="Neufeld J.D."/>
        </authorList>
    </citation>
    <scope>NUCLEOTIDE SEQUENCE</scope>
    <source>
        <strain evidence="11">L227-S17</strain>
    </source>
</reference>
<evidence type="ECO:0000259" key="9">
    <source>
        <dbReference type="Pfam" id="PF00361"/>
    </source>
</evidence>
<organism evidence="10 12">
    <name type="scientific">Candidatus Chlorohelix allophototropha</name>
    <dbReference type="NCBI Taxonomy" id="3003348"/>
    <lineage>
        <taxon>Bacteria</taxon>
        <taxon>Bacillati</taxon>
        <taxon>Chloroflexota</taxon>
        <taxon>Chloroflexia</taxon>
        <taxon>Candidatus Chloroheliales</taxon>
        <taxon>Candidatus Chloroheliaceae</taxon>
        <taxon>Candidatus Chlorohelix</taxon>
    </lineage>
</organism>
<dbReference type="PANTHER" id="PTHR42682">
    <property type="entry name" value="HYDROGENASE-4 COMPONENT F"/>
    <property type="match status" value="1"/>
</dbReference>
<feature type="transmembrane region" description="Helical" evidence="8">
    <location>
        <begin position="6"/>
        <end position="23"/>
    </location>
</feature>
<feature type="transmembrane region" description="Helical" evidence="8">
    <location>
        <begin position="64"/>
        <end position="88"/>
    </location>
</feature>
<dbReference type="PANTHER" id="PTHR42682:SF4">
    <property type="entry name" value="NADH-UBIQUINONE_PLASTOQUINONE"/>
    <property type="match status" value="1"/>
</dbReference>
<dbReference type="Proteomes" id="UP001431572">
    <property type="component" value="Chromosome 1"/>
</dbReference>
<dbReference type="InterPro" id="IPR001750">
    <property type="entry name" value="ND/Mrp_TM"/>
</dbReference>
<feature type="transmembrane region" description="Helical" evidence="8">
    <location>
        <begin position="221"/>
        <end position="242"/>
    </location>
</feature>
<protein>
    <recommendedName>
        <fullName evidence="9">NADH:quinone oxidoreductase/Mrp antiporter transmembrane domain-containing protein</fullName>
    </recommendedName>
</protein>